<reference evidence="8 9" key="1">
    <citation type="submission" date="2015-08" db="EMBL/GenBank/DDBJ databases">
        <authorList>
            <person name="Babu N.S."/>
            <person name="Beckwith C.J."/>
            <person name="Beseler K.G."/>
            <person name="Brison A."/>
            <person name="Carone J.V."/>
            <person name="Caskin T.P."/>
            <person name="Diamond M."/>
            <person name="Durham M.E."/>
            <person name="Foxe J.M."/>
            <person name="Go M."/>
            <person name="Henderson B.A."/>
            <person name="Jones I.B."/>
            <person name="McGettigan J.A."/>
            <person name="Micheletti S.J."/>
            <person name="Nasrallah M.E."/>
            <person name="Ortiz D."/>
            <person name="Piller C.R."/>
            <person name="Privatt S.R."/>
            <person name="Schneider S.L."/>
            <person name="Sharp S."/>
            <person name="Smith T.C."/>
            <person name="Stanton J.D."/>
            <person name="Ullery H.E."/>
            <person name="Wilson R.J."/>
            <person name="Serrano M.G."/>
            <person name="Buck G."/>
            <person name="Lee V."/>
            <person name="Wang Y."/>
            <person name="Carvalho R."/>
            <person name="Voegtly L."/>
            <person name="Shi R."/>
            <person name="Duckworth R."/>
            <person name="Johnson A."/>
            <person name="Loviza R."/>
            <person name="Walstead R."/>
            <person name="Shah Z."/>
            <person name="Kiflezghi M."/>
            <person name="Wade K."/>
            <person name="Ball S.L."/>
            <person name="Bradley K.W."/>
            <person name="Asai D.J."/>
            <person name="Bowman C.A."/>
            <person name="Russell D.A."/>
            <person name="Pope W.H."/>
            <person name="Jacobs-Sera D."/>
            <person name="Hendrix R.W."/>
            <person name="Hatfull G.F."/>
        </authorList>
    </citation>
    <scope>NUCLEOTIDE SEQUENCE [LARGE SCALE GENOMIC DNA]</scope>
    <source>
        <strain evidence="8 9">DSM 27648</strain>
    </source>
</reference>
<dbReference type="Gene3D" id="3.30.70.360">
    <property type="match status" value="1"/>
</dbReference>
<dbReference type="NCBIfam" id="NF005913">
    <property type="entry name" value="PRK07906.1"/>
    <property type="match status" value="1"/>
</dbReference>
<protein>
    <submittedName>
        <fullName evidence="8">Acetylornithine deacetylase</fullName>
    </submittedName>
</protein>
<organism evidence="8 9">
    <name type="scientific">Labilithrix luteola</name>
    <dbReference type="NCBI Taxonomy" id="1391654"/>
    <lineage>
        <taxon>Bacteria</taxon>
        <taxon>Pseudomonadati</taxon>
        <taxon>Myxococcota</taxon>
        <taxon>Polyangia</taxon>
        <taxon>Polyangiales</taxon>
        <taxon>Labilitrichaceae</taxon>
        <taxon>Labilithrix</taxon>
    </lineage>
</organism>
<evidence type="ECO:0000313" key="9">
    <source>
        <dbReference type="Proteomes" id="UP000064967"/>
    </source>
</evidence>
<dbReference type="Proteomes" id="UP000064967">
    <property type="component" value="Chromosome"/>
</dbReference>
<gene>
    <name evidence="8" type="ORF">AKJ09_03754</name>
</gene>
<evidence type="ECO:0000256" key="1">
    <source>
        <dbReference type="ARBA" id="ARBA00001947"/>
    </source>
</evidence>
<feature type="domain" description="Peptidase M20 dimerisation" evidence="7">
    <location>
        <begin position="214"/>
        <end position="361"/>
    </location>
</feature>
<keyword evidence="4" id="KW-0378">Hydrolase</keyword>
<dbReference type="GO" id="GO:0016787">
    <property type="term" value="F:hydrolase activity"/>
    <property type="evidence" value="ECO:0007669"/>
    <property type="project" value="UniProtKB-KW"/>
</dbReference>
<dbReference type="PANTHER" id="PTHR43808">
    <property type="entry name" value="ACETYLORNITHINE DEACETYLASE"/>
    <property type="match status" value="1"/>
</dbReference>
<dbReference type="Pfam" id="PF07687">
    <property type="entry name" value="M20_dimer"/>
    <property type="match status" value="1"/>
</dbReference>
<dbReference type="EMBL" id="CP012333">
    <property type="protein sequence ID" value="AKU97090.1"/>
    <property type="molecule type" value="Genomic_DNA"/>
</dbReference>
<dbReference type="Gene3D" id="1.10.150.900">
    <property type="match status" value="1"/>
</dbReference>
<dbReference type="OrthoDB" id="5486471at2"/>
<dbReference type="Pfam" id="PF01546">
    <property type="entry name" value="Peptidase_M20"/>
    <property type="match status" value="1"/>
</dbReference>
<evidence type="ECO:0000256" key="3">
    <source>
        <dbReference type="ARBA" id="ARBA00022723"/>
    </source>
</evidence>
<dbReference type="InterPro" id="IPR036264">
    <property type="entry name" value="Bact_exopeptidase_dim_dom"/>
</dbReference>
<dbReference type="STRING" id="1391654.AKJ09_03754"/>
<dbReference type="KEGG" id="llu:AKJ09_03754"/>
<proteinExistence type="inferred from homology"/>
<evidence type="ECO:0000256" key="4">
    <source>
        <dbReference type="ARBA" id="ARBA00022801"/>
    </source>
</evidence>
<evidence type="ECO:0000259" key="7">
    <source>
        <dbReference type="Pfam" id="PF07687"/>
    </source>
</evidence>
<keyword evidence="9" id="KW-1185">Reference proteome</keyword>
<keyword evidence="5" id="KW-0862">Zinc</keyword>
<accession>A0A0K1PU79</accession>
<dbReference type="InterPro" id="IPR002933">
    <property type="entry name" value="Peptidase_M20"/>
</dbReference>
<feature type="region of interest" description="Disordered" evidence="6">
    <location>
        <begin position="1"/>
        <end position="20"/>
    </location>
</feature>
<dbReference type="InterPro" id="IPR001261">
    <property type="entry name" value="ArgE/DapE_CS"/>
</dbReference>
<dbReference type="InterPro" id="IPR011650">
    <property type="entry name" value="Peptidase_M20_dimer"/>
</dbReference>
<evidence type="ECO:0000256" key="5">
    <source>
        <dbReference type="ARBA" id="ARBA00022833"/>
    </source>
</evidence>
<dbReference type="RefSeq" id="WP_146648294.1">
    <property type="nucleotide sequence ID" value="NZ_CP012333.1"/>
</dbReference>
<dbReference type="SUPFAM" id="SSF55031">
    <property type="entry name" value="Bacterial exopeptidase dimerisation domain"/>
    <property type="match status" value="1"/>
</dbReference>
<dbReference type="PROSITE" id="PS00758">
    <property type="entry name" value="ARGE_DAPE_CPG2_1"/>
    <property type="match status" value="1"/>
</dbReference>
<comment type="similarity">
    <text evidence="2">Belongs to the peptidase M20A family.</text>
</comment>
<name>A0A0K1PU79_9BACT</name>
<dbReference type="AlphaFoldDB" id="A0A0K1PU79"/>
<feature type="compositionally biased region" description="Basic and acidic residues" evidence="6">
    <location>
        <begin position="10"/>
        <end position="20"/>
    </location>
</feature>
<dbReference type="InterPro" id="IPR050072">
    <property type="entry name" value="Peptidase_M20A"/>
</dbReference>
<keyword evidence="3" id="KW-0479">Metal-binding</keyword>
<evidence type="ECO:0000313" key="8">
    <source>
        <dbReference type="EMBL" id="AKU97090.1"/>
    </source>
</evidence>
<evidence type="ECO:0000256" key="6">
    <source>
        <dbReference type="SAM" id="MobiDB-lite"/>
    </source>
</evidence>
<evidence type="ECO:0000256" key="2">
    <source>
        <dbReference type="ARBA" id="ARBA00006247"/>
    </source>
</evidence>
<dbReference type="Gene3D" id="3.40.630.10">
    <property type="entry name" value="Zn peptidases"/>
    <property type="match status" value="1"/>
</dbReference>
<dbReference type="PANTHER" id="PTHR43808:SF8">
    <property type="entry name" value="PEPTIDASE M20 DIMERISATION DOMAIN-CONTAINING PROTEIN"/>
    <property type="match status" value="1"/>
</dbReference>
<dbReference type="PATRIC" id="fig|1391654.3.peg.3809"/>
<dbReference type="GO" id="GO:0046872">
    <property type="term" value="F:metal ion binding"/>
    <property type="evidence" value="ECO:0007669"/>
    <property type="project" value="UniProtKB-KW"/>
</dbReference>
<comment type="cofactor">
    <cofactor evidence="1">
        <name>Zn(2+)</name>
        <dbReference type="ChEBI" id="CHEBI:29105"/>
    </cofactor>
</comment>
<sequence>MDGRTGATRGDWKPEPGDWEREGDTCVALLRDLIRIPTVNRGTGGDEGAGNERPAAELLAEFLRKAGLEPKFFEKVKGRTNLVVRLKGTGKKPPLLLNAHLDVVEADASAWRHDPFAAEIHDGYVWGRGAVDMKHMAAMSACVMALLAQEARDGRKLDRDIIFAAVADEEAGCGLGSLFLTEDHPVEVHAEYMLGEIGAFSVQVFGKTFYPIQVAEKGVCWVRATYQGEPGHGSMPRPGSAIVRLSEAIGRLGKQRMPFHPTEVVKHFLHGMAKELPAPQRLVLKRLTLPQVAALILDHVIRDEGQRASFSAMLSNTAAPTVLRAGAKVNVIPGRASVDIDGRTLPGQSESAFLAELREVMGGDPHFEVLRTMPAVESTTRTPLFDHLAATLQRHDPTGHPLPYLIPGFTDAKAYARLGTTCYGFSPVRFDPTHEVNFTKMYHGHDERIPVSGLKWGLRVLYEAVSDFCTKAGPDEAR</sequence>
<dbReference type="FunFam" id="1.10.150.900:FF:000002">
    <property type="entry name" value="M20/M25/M40 family peptidase"/>
    <property type="match status" value="1"/>
</dbReference>
<dbReference type="SUPFAM" id="SSF53187">
    <property type="entry name" value="Zn-dependent exopeptidases"/>
    <property type="match status" value="1"/>
</dbReference>